<evidence type="ECO:0000313" key="2">
    <source>
        <dbReference type="Proteomes" id="UP000018958"/>
    </source>
</evidence>
<accession>W2WQF5</accession>
<dbReference type="OrthoDB" id="123877at2759"/>
<gene>
    <name evidence="1" type="ORF">F441_11922</name>
</gene>
<dbReference type="Gene3D" id="3.30.420.10">
    <property type="entry name" value="Ribonuclease H-like superfamily/Ribonuclease H"/>
    <property type="match status" value="1"/>
</dbReference>
<feature type="non-terminal residue" evidence="1">
    <location>
        <position position="104"/>
    </location>
</feature>
<dbReference type="SUPFAM" id="SSF53098">
    <property type="entry name" value="Ribonuclease H-like"/>
    <property type="match status" value="1"/>
</dbReference>
<dbReference type="Proteomes" id="UP000018958">
    <property type="component" value="Unassembled WGS sequence"/>
</dbReference>
<evidence type="ECO:0000313" key="1">
    <source>
        <dbReference type="EMBL" id="ETP12746.1"/>
    </source>
</evidence>
<dbReference type="AlphaFoldDB" id="W2WQF5"/>
<dbReference type="GO" id="GO:0003676">
    <property type="term" value="F:nucleic acid binding"/>
    <property type="evidence" value="ECO:0007669"/>
    <property type="project" value="InterPro"/>
</dbReference>
<dbReference type="EMBL" id="ANIX01002331">
    <property type="protein sequence ID" value="ETP12746.1"/>
    <property type="molecule type" value="Genomic_DNA"/>
</dbReference>
<name>W2WQF5_PHYNI</name>
<sequence length="104" mass="11867">MVLIQRQVQDDCEACHIATQKKTPHRKKLDRGLQAPNQVVYADLLISSKENGTRFEAVLVIMDGFSRFVMVHMLTSKSSEVINKHIKEYILWAERQAGRNSPTA</sequence>
<dbReference type="InterPro" id="IPR036397">
    <property type="entry name" value="RNaseH_sf"/>
</dbReference>
<protein>
    <recommendedName>
        <fullName evidence="3">Integrase catalytic domain-containing protein</fullName>
    </recommendedName>
</protein>
<organism evidence="1 2">
    <name type="scientific">Phytophthora nicotianae CJ01A1</name>
    <dbReference type="NCBI Taxonomy" id="1317063"/>
    <lineage>
        <taxon>Eukaryota</taxon>
        <taxon>Sar</taxon>
        <taxon>Stramenopiles</taxon>
        <taxon>Oomycota</taxon>
        <taxon>Peronosporomycetes</taxon>
        <taxon>Peronosporales</taxon>
        <taxon>Peronosporaceae</taxon>
        <taxon>Phytophthora</taxon>
    </lineage>
</organism>
<evidence type="ECO:0008006" key="3">
    <source>
        <dbReference type="Google" id="ProtNLM"/>
    </source>
</evidence>
<comment type="caution">
    <text evidence="1">The sequence shown here is derived from an EMBL/GenBank/DDBJ whole genome shotgun (WGS) entry which is preliminary data.</text>
</comment>
<reference evidence="1 2" key="1">
    <citation type="submission" date="2013-11" db="EMBL/GenBank/DDBJ databases">
        <title>The Genome Sequence of Phytophthora parasitica CJ01A1.</title>
        <authorList>
            <consortium name="The Broad Institute Genomics Platform"/>
            <person name="Russ C."/>
            <person name="Tyler B."/>
            <person name="Panabieres F."/>
            <person name="Shan W."/>
            <person name="Tripathy S."/>
            <person name="Grunwald N."/>
            <person name="Machado M."/>
            <person name="Johnson C.S."/>
            <person name="Walker B."/>
            <person name="Young S.K."/>
            <person name="Zeng Q."/>
            <person name="Gargeya S."/>
            <person name="Fitzgerald M."/>
            <person name="Haas B."/>
            <person name="Abouelleil A."/>
            <person name="Allen A.W."/>
            <person name="Alvarado L."/>
            <person name="Arachchi H.M."/>
            <person name="Berlin A.M."/>
            <person name="Chapman S.B."/>
            <person name="Gainer-Dewar J."/>
            <person name="Goldberg J."/>
            <person name="Griggs A."/>
            <person name="Gujja S."/>
            <person name="Hansen M."/>
            <person name="Howarth C."/>
            <person name="Imamovic A."/>
            <person name="Ireland A."/>
            <person name="Larimer J."/>
            <person name="McCowan C."/>
            <person name="Murphy C."/>
            <person name="Pearson M."/>
            <person name="Poon T.W."/>
            <person name="Priest M."/>
            <person name="Roberts A."/>
            <person name="Saif S."/>
            <person name="Shea T."/>
            <person name="Sisk P."/>
            <person name="Sykes S."/>
            <person name="Wortman J."/>
            <person name="Nusbaum C."/>
            <person name="Birren B."/>
        </authorList>
    </citation>
    <scope>NUCLEOTIDE SEQUENCE [LARGE SCALE GENOMIC DNA]</scope>
    <source>
        <strain evidence="1 2">CJ01A1</strain>
    </source>
</reference>
<proteinExistence type="predicted"/>
<dbReference type="InterPro" id="IPR012337">
    <property type="entry name" value="RNaseH-like_sf"/>
</dbReference>